<dbReference type="Gene3D" id="2.60.40.1250">
    <property type="entry name" value="Thiol:disulfide interchange protein DsbD, N-terminal domain"/>
    <property type="match status" value="1"/>
</dbReference>
<evidence type="ECO:0000259" key="2">
    <source>
        <dbReference type="Pfam" id="PF11412"/>
    </source>
</evidence>
<comment type="caution">
    <text evidence="3">The sequence shown here is derived from an EMBL/GenBank/DDBJ whole genome shotgun (WGS) entry which is preliminary data.</text>
</comment>
<organism evidence="3 4">
    <name type="scientific">Labilibaculum filiforme</name>
    <dbReference type="NCBI Taxonomy" id="1940526"/>
    <lineage>
        <taxon>Bacteria</taxon>
        <taxon>Pseudomonadati</taxon>
        <taxon>Bacteroidota</taxon>
        <taxon>Bacteroidia</taxon>
        <taxon>Marinilabiliales</taxon>
        <taxon>Marinifilaceae</taxon>
        <taxon>Labilibaculum</taxon>
    </lineage>
</organism>
<dbReference type="AlphaFoldDB" id="A0A2N3I0Q3"/>
<keyword evidence="1" id="KW-0732">Signal</keyword>
<dbReference type="Pfam" id="PF11412">
    <property type="entry name" value="DsbD_N"/>
    <property type="match status" value="1"/>
</dbReference>
<feature type="domain" description="Thiol:disulfide interchange protein DsbD N-terminal" evidence="2">
    <location>
        <begin position="65"/>
        <end position="170"/>
    </location>
</feature>
<feature type="chain" id="PRO_5014684657" description="Thiol:disulfide interchange protein DsbD N-terminal domain-containing protein" evidence="1">
    <location>
        <begin position="22"/>
        <end position="173"/>
    </location>
</feature>
<dbReference type="RefSeq" id="WP_101260854.1">
    <property type="nucleotide sequence ID" value="NZ_MVDD01000004.1"/>
</dbReference>
<dbReference type="Proteomes" id="UP000233535">
    <property type="component" value="Unassembled WGS sequence"/>
</dbReference>
<dbReference type="InterPro" id="IPR028250">
    <property type="entry name" value="DsbDN"/>
</dbReference>
<sequence>MRELHMVLILIILLASSCVTAQEKKVDEALEEKAFEAYETIQLNKPNGTDPVNLGALVVWNKDKSSLALVMRVLIADDWHIYASQKGTSAFIMTELKVELPNGIQQIGEWIKPDAHYFSEDLDVYEGELLYIGYFKVTSRKVGKGKVGLYYQTCDLNQCFPPKTKMVDLDIKL</sequence>
<evidence type="ECO:0000313" key="4">
    <source>
        <dbReference type="Proteomes" id="UP000233535"/>
    </source>
</evidence>
<protein>
    <recommendedName>
        <fullName evidence="2">Thiol:disulfide interchange protein DsbD N-terminal domain-containing protein</fullName>
    </recommendedName>
</protein>
<evidence type="ECO:0000256" key="1">
    <source>
        <dbReference type="SAM" id="SignalP"/>
    </source>
</evidence>
<keyword evidence="4" id="KW-1185">Reference proteome</keyword>
<dbReference type="InterPro" id="IPR036929">
    <property type="entry name" value="DsbDN_sf"/>
</dbReference>
<dbReference type="OrthoDB" id="243450at2"/>
<dbReference type="EMBL" id="MVDD01000004">
    <property type="protein sequence ID" value="PKQ63906.1"/>
    <property type="molecule type" value="Genomic_DNA"/>
</dbReference>
<accession>A0A2N3I0Q3</accession>
<feature type="signal peptide" evidence="1">
    <location>
        <begin position="1"/>
        <end position="21"/>
    </location>
</feature>
<proteinExistence type="predicted"/>
<reference evidence="3 4" key="1">
    <citation type="journal article" date="2017" name="Front. Microbiol.">
        <title>Labilibaculum manganireducens gen. nov., sp. nov. and Labilibaculum filiforme sp. nov., Novel Bacteroidetes Isolated from Subsurface Sediments of the Baltic Sea.</title>
        <authorList>
            <person name="Vandieken V."/>
            <person name="Marshall I.P."/>
            <person name="Niemann H."/>
            <person name="Engelen B."/>
            <person name="Cypionka H."/>
        </authorList>
    </citation>
    <scope>NUCLEOTIDE SEQUENCE [LARGE SCALE GENOMIC DNA]</scope>
    <source>
        <strain evidence="3 4">59.16B</strain>
    </source>
</reference>
<dbReference type="PROSITE" id="PS51257">
    <property type="entry name" value="PROKAR_LIPOPROTEIN"/>
    <property type="match status" value="1"/>
</dbReference>
<name>A0A2N3I0Q3_9BACT</name>
<gene>
    <name evidence="3" type="ORF">BZG02_07805</name>
</gene>
<evidence type="ECO:0000313" key="3">
    <source>
        <dbReference type="EMBL" id="PKQ63906.1"/>
    </source>
</evidence>